<name>A0A438EH63_VITVI</name>
<dbReference type="InterPro" id="IPR036576">
    <property type="entry name" value="WRKY_dom_sf"/>
</dbReference>
<feature type="domain" description="WRKY" evidence="8">
    <location>
        <begin position="161"/>
        <end position="227"/>
    </location>
</feature>
<comment type="similarity">
    <text evidence="6">Belongs to the WRKY group II-e family.</text>
</comment>
<evidence type="ECO:0000256" key="7">
    <source>
        <dbReference type="SAM" id="MobiDB-lite"/>
    </source>
</evidence>
<dbReference type="Proteomes" id="UP000288805">
    <property type="component" value="Unassembled WGS sequence"/>
</dbReference>
<dbReference type="GO" id="GO:0043565">
    <property type="term" value="F:sequence-specific DNA binding"/>
    <property type="evidence" value="ECO:0007669"/>
    <property type="project" value="InterPro"/>
</dbReference>
<keyword evidence="5" id="KW-0539">Nucleus</keyword>
<dbReference type="PROSITE" id="PS50811">
    <property type="entry name" value="WRKY"/>
    <property type="match status" value="1"/>
</dbReference>
<feature type="compositionally biased region" description="Basic residues" evidence="7">
    <location>
        <begin position="146"/>
        <end position="155"/>
    </location>
</feature>
<evidence type="ECO:0000256" key="3">
    <source>
        <dbReference type="ARBA" id="ARBA00023125"/>
    </source>
</evidence>
<dbReference type="InterPro" id="IPR044810">
    <property type="entry name" value="WRKY_plant"/>
</dbReference>
<evidence type="ECO:0000256" key="2">
    <source>
        <dbReference type="ARBA" id="ARBA00023015"/>
    </source>
</evidence>
<dbReference type="FunFam" id="2.20.25.80:FF:000007">
    <property type="entry name" value="WRKY transcription factor 22"/>
    <property type="match status" value="1"/>
</dbReference>
<dbReference type="PANTHER" id="PTHR32096">
    <property type="entry name" value="WRKY TRANSCRIPTION FACTOR 30-RELATED-RELATED"/>
    <property type="match status" value="1"/>
</dbReference>
<gene>
    <name evidence="9" type="primary">WRKY22_1</name>
    <name evidence="9" type="ORF">CK203_097701</name>
</gene>
<dbReference type="Gene3D" id="2.20.25.80">
    <property type="entry name" value="WRKY domain"/>
    <property type="match status" value="1"/>
</dbReference>
<dbReference type="InterPro" id="IPR003657">
    <property type="entry name" value="WRKY_dom"/>
</dbReference>
<reference evidence="9 10" key="1">
    <citation type="journal article" date="2018" name="PLoS Genet.">
        <title>Population sequencing reveals clonal diversity and ancestral inbreeding in the grapevine cultivar Chardonnay.</title>
        <authorList>
            <person name="Roach M.J."/>
            <person name="Johnson D.L."/>
            <person name="Bohlmann J."/>
            <person name="van Vuuren H.J."/>
            <person name="Jones S.J."/>
            <person name="Pretorius I.S."/>
            <person name="Schmidt S.A."/>
            <person name="Borneman A.R."/>
        </authorList>
    </citation>
    <scope>NUCLEOTIDE SEQUENCE [LARGE SCALE GENOMIC DNA]</scope>
    <source>
        <strain evidence="10">cv. Chardonnay</strain>
        <tissue evidence="9">Leaf</tissue>
    </source>
</reference>
<dbReference type="GO" id="GO:0005634">
    <property type="term" value="C:nucleus"/>
    <property type="evidence" value="ECO:0007669"/>
    <property type="project" value="UniProtKB-SubCell"/>
</dbReference>
<comment type="caution">
    <text evidence="9">The sequence shown here is derived from an EMBL/GenBank/DDBJ whole genome shotgun (WGS) entry which is preliminary data.</text>
</comment>
<dbReference type="GO" id="GO:0003700">
    <property type="term" value="F:DNA-binding transcription factor activity"/>
    <property type="evidence" value="ECO:0007669"/>
    <property type="project" value="InterPro"/>
</dbReference>
<feature type="region of interest" description="Disordered" evidence="7">
    <location>
        <begin position="109"/>
        <end position="155"/>
    </location>
</feature>
<comment type="subcellular location">
    <subcellularLocation>
        <location evidence="1">Nucleus</location>
    </subcellularLocation>
</comment>
<keyword evidence="3" id="KW-0238">DNA-binding</keyword>
<evidence type="ECO:0000256" key="5">
    <source>
        <dbReference type="ARBA" id="ARBA00023242"/>
    </source>
</evidence>
<organism evidence="9 10">
    <name type="scientific">Vitis vinifera</name>
    <name type="common">Grape</name>
    <dbReference type="NCBI Taxonomy" id="29760"/>
    <lineage>
        <taxon>Eukaryota</taxon>
        <taxon>Viridiplantae</taxon>
        <taxon>Streptophyta</taxon>
        <taxon>Embryophyta</taxon>
        <taxon>Tracheophyta</taxon>
        <taxon>Spermatophyta</taxon>
        <taxon>Magnoliopsida</taxon>
        <taxon>eudicotyledons</taxon>
        <taxon>Gunneridae</taxon>
        <taxon>Pentapetalae</taxon>
        <taxon>rosids</taxon>
        <taxon>Vitales</taxon>
        <taxon>Vitaceae</taxon>
        <taxon>Viteae</taxon>
        <taxon>Vitis</taxon>
    </lineage>
</organism>
<evidence type="ECO:0000313" key="10">
    <source>
        <dbReference type="Proteomes" id="UP000288805"/>
    </source>
</evidence>
<dbReference type="SMART" id="SM00774">
    <property type="entry name" value="WRKY"/>
    <property type="match status" value="1"/>
</dbReference>
<protein>
    <submittedName>
        <fullName evidence="9">WRKY transcription factor 22</fullName>
    </submittedName>
</protein>
<dbReference type="AlphaFoldDB" id="A0A438EH63"/>
<evidence type="ECO:0000259" key="8">
    <source>
        <dbReference type="PROSITE" id="PS50811"/>
    </source>
</evidence>
<dbReference type="EMBL" id="QGNW01001292">
    <property type="protein sequence ID" value="RVW47046.1"/>
    <property type="molecule type" value="Genomic_DNA"/>
</dbReference>
<feature type="compositionally biased region" description="Polar residues" evidence="7">
    <location>
        <begin position="229"/>
        <end position="240"/>
    </location>
</feature>
<keyword evidence="2" id="KW-0805">Transcription regulation</keyword>
<proteinExistence type="inferred from homology"/>
<feature type="compositionally biased region" description="Low complexity" evidence="7">
    <location>
        <begin position="113"/>
        <end position="123"/>
    </location>
</feature>
<feature type="compositionally biased region" description="Polar residues" evidence="7">
    <location>
        <begin position="133"/>
        <end position="145"/>
    </location>
</feature>
<evidence type="ECO:0000256" key="6">
    <source>
        <dbReference type="ARBA" id="ARBA00060761"/>
    </source>
</evidence>
<feature type="compositionally biased region" description="Low complexity" evidence="7">
    <location>
        <begin position="245"/>
        <end position="257"/>
    </location>
</feature>
<accession>A0A438EH63</accession>
<evidence type="ECO:0000256" key="1">
    <source>
        <dbReference type="ARBA" id="ARBA00004123"/>
    </source>
</evidence>
<evidence type="ECO:0000313" key="9">
    <source>
        <dbReference type="EMBL" id="RVW47046.1"/>
    </source>
</evidence>
<keyword evidence="4" id="KW-0804">Transcription</keyword>
<dbReference type="Pfam" id="PF03106">
    <property type="entry name" value="WRKY"/>
    <property type="match status" value="1"/>
</dbReference>
<sequence>MEEDWDLQAVVRGCATATVASAATTTTTATTSDAAALDLHRSSCFSPFDVVEQAHHHDGHLLCFPDPFETRREAFVEELHDLCRPFFPKSQPISPRTIPISSLSVLGGGFSDQTHQIQQQQKQDPPPSKHSHASSVPSTTHSQSPRSKRRKNQMKKVCHIPAEGLSSDMWAWRKYGQKPIKGSPYPRGYYRCSSSKGCLARKQVERNRSDPDMFIVTYTAEHNHPMPTHRNSLAGSTRQKPVTPPAAATTTAPADAVKPSAKPACSSPATSADDELVQQSTSVQSKDLVEDEEDDELGFSDTAVDDDFFMGLEELAEQVTGDCFPDHFSPSFPIPWLANNAATAAGGSEGCRKS</sequence>
<feature type="region of interest" description="Disordered" evidence="7">
    <location>
        <begin position="220"/>
        <end position="297"/>
    </location>
</feature>
<dbReference type="SUPFAM" id="SSF118290">
    <property type="entry name" value="WRKY DNA-binding domain"/>
    <property type="match status" value="1"/>
</dbReference>
<evidence type="ECO:0000256" key="4">
    <source>
        <dbReference type="ARBA" id="ARBA00023163"/>
    </source>
</evidence>
<dbReference type="PANTHER" id="PTHR32096:SF61">
    <property type="entry name" value="WRKY TRANSCRIPTION FACTOR 22"/>
    <property type="match status" value="1"/>
</dbReference>